<evidence type="ECO:0000256" key="1">
    <source>
        <dbReference type="SAM" id="Phobius"/>
    </source>
</evidence>
<gene>
    <name evidence="2" type="ORF">AXF42_Ash008322</name>
</gene>
<accession>A0A2I0AXJ4</accession>
<protein>
    <submittedName>
        <fullName evidence="2">Uncharacterized protein</fullName>
    </submittedName>
</protein>
<feature type="transmembrane region" description="Helical" evidence="1">
    <location>
        <begin position="59"/>
        <end position="78"/>
    </location>
</feature>
<evidence type="ECO:0000313" key="2">
    <source>
        <dbReference type="EMBL" id="PKA60263.1"/>
    </source>
</evidence>
<reference evidence="2 3" key="1">
    <citation type="journal article" date="2017" name="Nature">
        <title>The Apostasia genome and the evolution of orchids.</title>
        <authorList>
            <person name="Zhang G.Q."/>
            <person name="Liu K.W."/>
            <person name="Li Z."/>
            <person name="Lohaus R."/>
            <person name="Hsiao Y.Y."/>
            <person name="Niu S.C."/>
            <person name="Wang J.Y."/>
            <person name="Lin Y.C."/>
            <person name="Xu Q."/>
            <person name="Chen L.J."/>
            <person name="Yoshida K."/>
            <person name="Fujiwara S."/>
            <person name="Wang Z.W."/>
            <person name="Zhang Y.Q."/>
            <person name="Mitsuda N."/>
            <person name="Wang M."/>
            <person name="Liu G.H."/>
            <person name="Pecoraro L."/>
            <person name="Huang H.X."/>
            <person name="Xiao X.J."/>
            <person name="Lin M."/>
            <person name="Wu X.Y."/>
            <person name="Wu W.L."/>
            <person name="Chen Y.Y."/>
            <person name="Chang S.B."/>
            <person name="Sakamoto S."/>
            <person name="Ohme-Takagi M."/>
            <person name="Yagi M."/>
            <person name="Zeng S.J."/>
            <person name="Shen C.Y."/>
            <person name="Yeh C.M."/>
            <person name="Luo Y.B."/>
            <person name="Tsai W.C."/>
            <person name="Van de Peer Y."/>
            <person name="Liu Z.J."/>
        </authorList>
    </citation>
    <scope>NUCLEOTIDE SEQUENCE [LARGE SCALE GENOMIC DNA]</scope>
    <source>
        <strain evidence="3">cv. Shenzhen</strain>
        <tissue evidence="2">Stem</tissue>
    </source>
</reference>
<sequence>MMENFIVERAWAGVALGWVTSWRVLKSRSFFKVKADNISILRSRDVTTSYPRMVRLVTFLLKPLCSTCLPYLFLLFYANSV</sequence>
<keyword evidence="3" id="KW-1185">Reference proteome</keyword>
<name>A0A2I0AXJ4_9ASPA</name>
<dbReference type="Proteomes" id="UP000236161">
    <property type="component" value="Unassembled WGS sequence"/>
</dbReference>
<proteinExistence type="predicted"/>
<keyword evidence="1" id="KW-1133">Transmembrane helix</keyword>
<organism evidence="2 3">
    <name type="scientific">Apostasia shenzhenica</name>
    <dbReference type="NCBI Taxonomy" id="1088818"/>
    <lineage>
        <taxon>Eukaryota</taxon>
        <taxon>Viridiplantae</taxon>
        <taxon>Streptophyta</taxon>
        <taxon>Embryophyta</taxon>
        <taxon>Tracheophyta</taxon>
        <taxon>Spermatophyta</taxon>
        <taxon>Magnoliopsida</taxon>
        <taxon>Liliopsida</taxon>
        <taxon>Asparagales</taxon>
        <taxon>Orchidaceae</taxon>
        <taxon>Apostasioideae</taxon>
        <taxon>Apostasia</taxon>
    </lineage>
</organism>
<keyword evidence="1" id="KW-0472">Membrane</keyword>
<keyword evidence="1" id="KW-0812">Transmembrane</keyword>
<evidence type="ECO:0000313" key="3">
    <source>
        <dbReference type="Proteomes" id="UP000236161"/>
    </source>
</evidence>
<dbReference type="EMBL" id="KZ451939">
    <property type="protein sequence ID" value="PKA60263.1"/>
    <property type="molecule type" value="Genomic_DNA"/>
</dbReference>
<dbReference type="AlphaFoldDB" id="A0A2I0AXJ4"/>